<comment type="catalytic activity">
    <reaction evidence="21">
        <text>taurine(out) = taurine(in)</text>
        <dbReference type="Rhea" id="RHEA:66328"/>
        <dbReference type="ChEBI" id="CHEBI:507393"/>
    </reaction>
    <physiologicalReaction direction="left-to-right" evidence="21">
        <dbReference type="Rhea" id="RHEA:66329"/>
    </physiologicalReaction>
    <physiologicalReaction direction="right-to-left" evidence="21">
        <dbReference type="Rhea" id="RHEA:66330"/>
    </physiologicalReaction>
</comment>
<keyword evidence="12" id="KW-0677">Repeat</keyword>
<comment type="subunit">
    <text evidence="23">Forms functional complexes with BSG/CD147 or EMB/GP70 ancillary proteins.</text>
</comment>
<dbReference type="Gene3D" id="1.20.1250.20">
    <property type="entry name" value="MFS general substrate transporter like domains"/>
    <property type="match status" value="1"/>
</dbReference>
<evidence type="ECO:0000256" key="27">
    <source>
        <dbReference type="PROSITE-ProRule" id="PRU00221"/>
    </source>
</evidence>
<dbReference type="STRING" id="52904.ENSSMAP00000023513"/>
<evidence type="ECO:0000256" key="16">
    <source>
        <dbReference type="ARBA" id="ARBA00023136"/>
    </source>
</evidence>
<dbReference type="InterPro" id="IPR036322">
    <property type="entry name" value="WD40_repeat_dom_sf"/>
</dbReference>
<dbReference type="PANTHER" id="PTHR10709:SF17">
    <property type="entry name" value="ACTIN-RELATED PROTEIN 2_3 COMPLEX SUBUNIT"/>
    <property type="match status" value="1"/>
</dbReference>
<evidence type="ECO:0000256" key="29">
    <source>
        <dbReference type="SAM" id="Phobius"/>
    </source>
</evidence>
<dbReference type="GO" id="GO:0034497">
    <property type="term" value="P:protein localization to phagophore assembly site"/>
    <property type="evidence" value="ECO:0007669"/>
    <property type="project" value="UniProtKB-ARBA"/>
</dbReference>
<feature type="region of interest" description="Disordered" evidence="28">
    <location>
        <begin position="844"/>
        <end position="865"/>
    </location>
</feature>
<keyword evidence="18" id="KW-0206">Cytoskeleton</keyword>
<dbReference type="PANTHER" id="PTHR10709">
    <property type="entry name" value="ACTIN-RELATED PROTEIN 2/3 COMPLEX SUBUNIT 1"/>
    <property type="match status" value="1"/>
</dbReference>
<dbReference type="InterPro" id="IPR017383">
    <property type="entry name" value="ARPC1"/>
</dbReference>
<feature type="transmembrane region" description="Helical" evidence="29">
    <location>
        <begin position="988"/>
        <end position="1006"/>
    </location>
</feature>
<dbReference type="Proteomes" id="UP000246464">
    <property type="component" value="Chromosome 19"/>
</dbReference>
<evidence type="ECO:0000256" key="3">
    <source>
        <dbReference type="ARBA" id="ARBA00004554"/>
    </source>
</evidence>
<dbReference type="GO" id="GO:0005885">
    <property type="term" value="C:Arp2/3 protein complex"/>
    <property type="evidence" value="ECO:0007669"/>
    <property type="project" value="InterPro"/>
</dbReference>
<evidence type="ECO:0000256" key="8">
    <source>
        <dbReference type="ARBA" id="ARBA00022490"/>
    </source>
</evidence>
<dbReference type="GO" id="GO:0022857">
    <property type="term" value="F:transmembrane transporter activity"/>
    <property type="evidence" value="ECO:0007669"/>
    <property type="project" value="InterPro"/>
</dbReference>
<evidence type="ECO:0000256" key="4">
    <source>
        <dbReference type="ARBA" id="ARBA00004623"/>
    </source>
</evidence>
<keyword evidence="8" id="KW-0963">Cytoplasm</keyword>
<feature type="region of interest" description="Disordered" evidence="28">
    <location>
        <begin position="374"/>
        <end position="399"/>
    </location>
</feature>
<dbReference type="SMART" id="SM00320">
    <property type="entry name" value="WD40"/>
    <property type="match status" value="8"/>
</dbReference>
<gene>
    <name evidence="31" type="ORF">SMAX5B_004388</name>
</gene>
<keyword evidence="6" id="KW-0813">Transport</keyword>
<evidence type="ECO:0000256" key="12">
    <source>
        <dbReference type="ARBA" id="ARBA00022737"/>
    </source>
</evidence>
<feature type="transmembrane region" description="Helical" evidence="29">
    <location>
        <begin position="957"/>
        <end position="976"/>
    </location>
</feature>
<dbReference type="GO" id="GO:0034314">
    <property type="term" value="P:Arp2/3 complex-mediated actin nucleation"/>
    <property type="evidence" value="ECO:0007669"/>
    <property type="project" value="InterPro"/>
</dbReference>
<feature type="transmembrane region" description="Helical" evidence="29">
    <location>
        <begin position="1072"/>
        <end position="1100"/>
    </location>
</feature>
<dbReference type="GO" id="GO:0034045">
    <property type="term" value="C:phagophore assembly site membrane"/>
    <property type="evidence" value="ECO:0007669"/>
    <property type="project" value="UniProtKB-SubCell"/>
</dbReference>
<evidence type="ECO:0000256" key="11">
    <source>
        <dbReference type="ARBA" id="ARBA00022692"/>
    </source>
</evidence>
<dbReference type="GO" id="GO:0051015">
    <property type="term" value="F:actin filament binding"/>
    <property type="evidence" value="ECO:0007669"/>
    <property type="project" value="TreeGrafter"/>
</dbReference>
<dbReference type="InterPro" id="IPR030766">
    <property type="entry name" value="MCT7"/>
</dbReference>
<evidence type="ECO:0000256" key="28">
    <source>
        <dbReference type="SAM" id="MobiDB-lite"/>
    </source>
</evidence>
<keyword evidence="17" id="KW-0009">Actin-binding</keyword>
<dbReference type="EMBL" id="CP026261">
    <property type="protein sequence ID" value="AWP18263.1"/>
    <property type="molecule type" value="Genomic_DNA"/>
</dbReference>
<proteinExistence type="inferred from homology"/>
<evidence type="ECO:0000256" key="20">
    <source>
        <dbReference type="ARBA" id="ARBA00025740"/>
    </source>
</evidence>
<dbReference type="InterPro" id="IPR015943">
    <property type="entry name" value="WD40/YVTN_repeat-like_dom_sf"/>
</dbReference>
<dbReference type="Pfam" id="PF21032">
    <property type="entry name" value="PROPPIN"/>
    <property type="match status" value="1"/>
</dbReference>
<name>A0A2U9CQ17_SCOMX</name>
<evidence type="ECO:0000256" key="22">
    <source>
        <dbReference type="ARBA" id="ARBA00058516"/>
    </source>
</evidence>
<dbReference type="PROSITE" id="PS50082">
    <property type="entry name" value="WD_REPEATS_2"/>
    <property type="match status" value="1"/>
</dbReference>
<dbReference type="Pfam" id="PF07690">
    <property type="entry name" value="MFS_1"/>
    <property type="match status" value="1"/>
</dbReference>
<evidence type="ECO:0000256" key="6">
    <source>
        <dbReference type="ARBA" id="ARBA00022448"/>
    </source>
</evidence>
<organism evidence="31 32">
    <name type="scientific">Scophthalmus maximus</name>
    <name type="common">Turbot</name>
    <name type="synonym">Psetta maxima</name>
    <dbReference type="NCBI Taxonomy" id="52904"/>
    <lineage>
        <taxon>Eukaryota</taxon>
        <taxon>Metazoa</taxon>
        <taxon>Chordata</taxon>
        <taxon>Craniata</taxon>
        <taxon>Vertebrata</taxon>
        <taxon>Euteleostomi</taxon>
        <taxon>Actinopterygii</taxon>
        <taxon>Neopterygii</taxon>
        <taxon>Teleostei</taxon>
        <taxon>Neoteleostei</taxon>
        <taxon>Acanthomorphata</taxon>
        <taxon>Carangaria</taxon>
        <taxon>Pleuronectiformes</taxon>
        <taxon>Pleuronectoidei</taxon>
        <taxon>Scophthalmidae</taxon>
        <taxon>Scophthalmus</taxon>
    </lineage>
</organism>
<evidence type="ECO:0000256" key="15">
    <source>
        <dbReference type="ARBA" id="ARBA00023121"/>
    </source>
</evidence>
<dbReference type="InterPro" id="IPR036259">
    <property type="entry name" value="MFS_trans_sf"/>
</dbReference>
<evidence type="ECO:0000256" key="2">
    <source>
        <dbReference type="ARBA" id="ARBA00004245"/>
    </source>
</evidence>
<feature type="transmembrane region" description="Helical" evidence="29">
    <location>
        <begin position="1267"/>
        <end position="1284"/>
    </location>
</feature>
<comment type="function">
    <text evidence="22">Monocarboxylate transporter selective for taurine. May associate with BSG/CD147 or EMB/GP70 ancillary proteins to mediate facilitative efflux or influx of taurine across the plasma membrane. The transport is pH- and sodium-independent. Rather low-affinity, is likely effective for taurine transport in tissues where taurine is present at high concentrations.</text>
</comment>
<protein>
    <recommendedName>
        <fullName evidence="24">Monocarboxylate transporter 7</fullName>
    </recommendedName>
    <alternativeName>
        <fullName evidence="25">Monocarboxylate transporter 6</fullName>
    </alternativeName>
    <alternativeName>
        <fullName evidence="26">Solute carrier family 16 member 6</fullName>
    </alternativeName>
</protein>
<dbReference type="FunFam" id="1.20.1250.20:FF:000490">
    <property type="entry name" value="Solute carrier family 16 member 6"/>
    <property type="match status" value="1"/>
</dbReference>
<feature type="region of interest" description="Disordered" evidence="28">
    <location>
        <begin position="1389"/>
        <end position="1438"/>
    </location>
</feature>
<evidence type="ECO:0000259" key="30">
    <source>
        <dbReference type="PROSITE" id="PS50850"/>
    </source>
</evidence>
<feature type="transmembrane region" description="Helical" evidence="29">
    <location>
        <begin position="1236"/>
        <end position="1255"/>
    </location>
</feature>
<dbReference type="FunFam" id="2.130.10.10:FF:000030">
    <property type="entry name" value="Actin-related protein 2/3 complex subunit"/>
    <property type="match status" value="1"/>
</dbReference>
<dbReference type="GO" id="GO:0016323">
    <property type="term" value="C:basolateral plasma membrane"/>
    <property type="evidence" value="ECO:0007669"/>
    <property type="project" value="UniProtKB-SubCell"/>
</dbReference>
<evidence type="ECO:0000256" key="19">
    <source>
        <dbReference type="ARBA" id="ARBA00023242"/>
    </source>
</evidence>
<dbReference type="InterPro" id="IPR011701">
    <property type="entry name" value="MFS"/>
</dbReference>
<keyword evidence="16 29" id="KW-0472">Membrane</keyword>
<feature type="transmembrane region" description="Helical" evidence="29">
    <location>
        <begin position="1012"/>
        <end position="1032"/>
    </location>
</feature>
<comment type="similarity">
    <text evidence="20">Belongs to the WD repeat PROPPIN family.</text>
</comment>
<dbReference type="InterPro" id="IPR048720">
    <property type="entry name" value="PROPPIN"/>
</dbReference>
<accession>A0A2U9CQ17</accession>
<comment type="similarity">
    <text evidence="5">Belongs to the WD repeat ARPC1 family.</text>
</comment>
<dbReference type="Pfam" id="PF00400">
    <property type="entry name" value="WD40"/>
    <property type="match status" value="2"/>
</dbReference>
<feature type="domain" description="Major facilitator superfamily (MFS) profile" evidence="30">
    <location>
        <begin position="919"/>
        <end position="1384"/>
    </location>
</feature>
<keyword evidence="9" id="KW-0597">Phosphoprotein</keyword>
<evidence type="ECO:0000256" key="1">
    <source>
        <dbReference type="ARBA" id="ARBA00004123"/>
    </source>
</evidence>
<dbReference type="FunFam" id="1.20.1250.20:FF:000326">
    <property type="entry name" value="Solute carrier family 16 member 6"/>
    <property type="match status" value="1"/>
</dbReference>
<feature type="transmembrane region" description="Helical" evidence="29">
    <location>
        <begin position="1044"/>
        <end position="1066"/>
    </location>
</feature>
<evidence type="ECO:0000256" key="18">
    <source>
        <dbReference type="ARBA" id="ARBA00023212"/>
    </source>
</evidence>
<evidence type="ECO:0000256" key="26">
    <source>
        <dbReference type="ARBA" id="ARBA00079656"/>
    </source>
</evidence>
<evidence type="ECO:0000256" key="17">
    <source>
        <dbReference type="ARBA" id="ARBA00023203"/>
    </source>
</evidence>
<evidence type="ECO:0000256" key="7">
    <source>
        <dbReference type="ARBA" id="ARBA00022475"/>
    </source>
</evidence>
<evidence type="ECO:0000256" key="14">
    <source>
        <dbReference type="ARBA" id="ARBA00023006"/>
    </source>
</evidence>
<keyword evidence="13 29" id="KW-1133">Transmembrane helix</keyword>
<feature type="transmembrane region" description="Helical" evidence="29">
    <location>
        <begin position="1360"/>
        <end position="1382"/>
    </location>
</feature>
<evidence type="ECO:0000256" key="24">
    <source>
        <dbReference type="ARBA" id="ARBA00072172"/>
    </source>
</evidence>
<keyword evidence="32" id="KW-1185">Reference proteome</keyword>
<dbReference type="SUPFAM" id="SSF103473">
    <property type="entry name" value="MFS general substrate transporter"/>
    <property type="match status" value="1"/>
</dbReference>
<dbReference type="GO" id="GO:0032266">
    <property type="term" value="F:phosphatidylinositol-3-phosphate binding"/>
    <property type="evidence" value="ECO:0007669"/>
    <property type="project" value="UniProtKB-ARBA"/>
</dbReference>
<evidence type="ECO:0000313" key="32">
    <source>
        <dbReference type="Proteomes" id="UP000246464"/>
    </source>
</evidence>
<evidence type="ECO:0000256" key="13">
    <source>
        <dbReference type="ARBA" id="ARBA00022989"/>
    </source>
</evidence>
<feature type="compositionally biased region" description="Basic and acidic residues" evidence="28">
    <location>
        <begin position="389"/>
        <end position="399"/>
    </location>
</feature>
<keyword evidence="14" id="KW-0072">Autophagy</keyword>
<dbReference type="Gene3D" id="2.130.10.10">
    <property type="entry name" value="YVTN repeat-like/Quinoprotein amine dehydrogenase"/>
    <property type="match status" value="2"/>
</dbReference>
<feature type="transmembrane region" description="Helical" evidence="29">
    <location>
        <begin position="1330"/>
        <end position="1348"/>
    </location>
</feature>
<evidence type="ECO:0000256" key="25">
    <source>
        <dbReference type="ARBA" id="ARBA00076353"/>
    </source>
</evidence>
<dbReference type="GO" id="GO:0005634">
    <property type="term" value="C:nucleus"/>
    <property type="evidence" value="ECO:0007669"/>
    <property type="project" value="UniProtKB-SubCell"/>
</dbReference>
<keyword evidence="7" id="KW-1003">Cell membrane</keyword>
<evidence type="ECO:0000313" key="31">
    <source>
        <dbReference type="EMBL" id="AWP18263.1"/>
    </source>
</evidence>
<evidence type="ECO:0000256" key="5">
    <source>
        <dbReference type="ARBA" id="ARBA00006260"/>
    </source>
</evidence>
<dbReference type="CDD" id="cd17422">
    <property type="entry name" value="MFS_MCT7"/>
    <property type="match status" value="1"/>
</dbReference>
<evidence type="ECO:0000256" key="10">
    <source>
        <dbReference type="ARBA" id="ARBA00022574"/>
    </source>
</evidence>
<dbReference type="GO" id="GO:0015849">
    <property type="term" value="P:organic acid transport"/>
    <property type="evidence" value="ECO:0007669"/>
    <property type="project" value="UniProtKB-ARBA"/>
</dbReference>
<feature type="repeat" description="WD" evidence="27">
    <location>
        <begin position="48"/>
        <end position="84"/>
    </location>
</feature>
<keyword evidence="15" id="KW-0446">Lipid-binding</keyword>
<dbReference type="PROSITE" id="PS50294">
    <property type="entry name" value="WD_REPEATS_REGION"/>
    <property type="match status" value="1"/>
</dbReference>
<sequence length="1438" mass="157833">MSLYSFGLEPLSCHAWNKDRTQIAVSPNNNMVDIYERKGKDWLKIHELSEHSGRITGIDWAPESNRIVTCASDRNAYVWTLKDGMWKPTLVLVRINRAATCVKWSPLENKFALGSGARLISVCYFEKENDWWLSKHIKKPILSTVLSLDWHPNNILLAAGSADLICRVFSAYIKDIEDKPGPTAWGAKMPFGEVLLEHKDCGGWVHSVSFSPSGDQLAWVAHNSSITVVDAAQKKEVTQLTTNRLPLMSVLYVSPTEIVAAGHDCCPYQFTYKGPDALEFVKKLDIPKQTSRGSLSAMEHFRNLDKKATDEDNSELGTLHQNSITQLCLVSGEKAKVEKYSSVSLDGAIVIWDFKPHITWSTFLPNWSRLPPTSSEEVQPIPGLQSRADGGKEVAGHRDGDRRGSWWAWRTGRIGAPVWLRLFQPRLHFDQAGITNLGRSLALGTKAGYKLFSLTMVEKLDCIHESVETPDVYIVERLFSSSLVVVVSTAMPQRMNVYHFKKGTEICNYSYPDNILAVKLNRQRLVVCLEESIYIHNIKDMKLLKTLLNTPSNPSGLCALSINHSNSYLAYPGSATIGEIIMYDANNLNTVTTIPAHDSPVVALAFNSSASKLASASERGTVIRVFSVPEGLRLFEFRRGMKRYVSIRSLSFSPDGQFLCASSNTETVHIFKLEHLGPSEGDEAATWTAYVGKMFSAASSYLPSQVSGMMSQDRAFAIVHLLSSEQRNVCTLAMIQKLPRLLVATTSGHLFIYNVDPLDGGECMLAQKHRLFGIDDDQGESKESEGSEITGPAQACPSYAATAALPASRPVTATLTGYSEDGGAKKGEVIPEHEFAAGPVCLDDENEFPPAQRDEDEVEKPARSHRKPVLATPRQLLRGHISVLVLDFYQVPALAMRVPYSQRCLGPKVYPEVPDGGWGWAVAAAFFLVEVCTYGTLKSLGVFLQDLMEEFGESNSRVSWVISICVFIFTFTAPLSIMLSNRFGYRPVVMIGGFLISLGTITSAFTNSINEMYITIGLVSGLGYCLTFLPTVTILAQYFSRRRALVTSVASSGESFAIFAFAPAFTTLKEHIGWRYCLVILGTIQASVIGCGLLLCPIIIEPKLVKEDSEADKDSLSLKQTAYKLENEQTRTSISSTVSRGSEDSGVTSLSASNVDLRSAGAESKALMQWGVQDKEAEVEAGPLNPSSPKLMDFSVLKDAAFIWYSLFGLFATLGFFAPQLYIIELSKSRGVEPSMASYMLSVMAVAEIFGRLSIGVVLNKVRCRKTMVLLGCVVLLCLVLVAFTIVWEFWGLVVCCALYGYFMGTVGSIHIPMLAEEDVVGIQRMASSVGVYVFIQSFAGLAGPPLGGVLVDVTQNYGAAFYSCAVGMGLSAICLALVGPAKSGMCQRQSRNIDEGRSTEEEEKMSQDSNQTFLEVDLAPEDSPIRQALDQDNASVI</sequence>
<dbReference type="GO" id="GO:0006950">
    <property type="term" value="P:response to stress"/>
    <property type="evidence" value="ECO:0007669"/>
    <property type="project" value="UniProtKB-ARBA"/>
</dbReference>
<evidence type="ECO:0000256" key="21">
    <source>
        <dbReference type="ARBA" id="ARBA00050472"/>
    </source>
</evidence>
<reference evidence="31 32" key="1">
    <citation type="submission" date="2017-12" db="EMBL/GenBank/DDBJ databases">
        <title>Integrating genomic resources of turbot (Scophthalmus maximus) in depth evaluation of genetic and physical mapping variation across individuals.</title>
        <authorList>
            <person name="Martinez P."/>
        </authorList>
    </citation>
    <scope>NUCLEOTIDE SEQUENCE [LARGE SCALE GENOMIC DNA]</scope>
</reference>
<keyword evidence="10 27" id="KW-0853">WD repeat</keyword>
<feature type="transmembrane region" description="Helical" evidence="29">
    <location>
        <begin position="1202"/>
        <end position="1224"/>
    </location>
</feature>
<dbReference type="FunFam" id="2.130.10.10:FF:000145">
    <property type="entry name" value="WD repeat domain phosphoinositide-interacting protein 2"/>
    <property type="match status" value="1"/>
</dbReference>
<dbReference type="GO" id="GO:0015711">
    <property type="term" value="P:organic anion transport"/>
    <property type="evidence" value="ECO:0007669"/>
    <property type="project" value="UniProtKB-ARBA"/>
</dbReference>
<evidence type="ECO:0000256" key="9">
    <source>
        <dbReference type="ARBA" id="ARBA00022553"/>
    </source>
</evidence>
<feature type="transmembrane region" description="Helical" evidence="29">
    <location>
        <begin position="1290"/>
        <end position="1310"/>
    </location>
</feature>
<evidence type="ECO:0000256" key="23">
    <source>
        <dbReference type="ARBA" id="ARBA00064033"/>
    </source>
</evidence>
<keyword evidence="11 29" id="KW-0812">Transmembrane</keyword>
<dbReference type="SUPFAM" id="SSF50978">
    <property type="entry name" value="WD40 repeat-like"/>
    <property type="match status" value="2"/>
</dbReference>
<dbReference type="InterPro" id="IPR020846">
    <property type="entry name" value="MFS_dom"/>
</dbReference>
<keyword evidence="19" id="KW-0539">Nucleus</keyword>
<dbReference type="InterPro" id="IPR001680">
    <property type="entry name" value="WD40_rpt"/>
</dbReference>
<comment type="subcellular location">
    <subcellularLocation>
        <location evidence="3">Basolateral cell membrane</location>
        <topology evidence="3">Multi-pass membrane protein</topology>
    </subcellularLocation>
    <subcellularLocation>
        <location evidence="2">Cytoplasm</location>
        <location evidence="2">Cytoskeleton</location>
    </subcellularLocation>
    <subcellularLocation>
        <location evidence="1">Nucleus</location>
    </subcellularLocation>
    <subcellularLocation>
        <location evidence="4">Preautophagosomal structure membrane</location>
        <topology evidence="4">Peripheral membrane protein</topology>
    </subcellularLocation>
</comment>
<dbReference type="PROSITE" id="PS50850">
    <property type="entry name" value="MFS"/>
    <property type="match status" value="1"/>
</dbReference>